<dbReference type="PIRSF" id="PIRSF018008">
    <property type="entry name" value="UCP018008"/>
    <property type="match status" value="1"/>
</dbReference>
<dbReference type="KEGG" id="bana:BARAN1_0507"/>
<dbReference type="Proteomes" id="UP000249818">
    <property type="component" value="Chromosome BARAN1"/>
</dbReference>
<dbReference type="InterPro" id="IPR008306">
    <property type="entry name" value="UCP018008"/>
</dbReference>
<accession>A0A2X3KIV1</accession>
<dbReference type="InterPro" id="IPR007362">
    <property type="entry name" value="DUF429"/>
</dbReference>
<evidence type="ECO:0000313" key="1">
    <source>
        <dbReference type="EMBL" id="SQD92531.1"/>
    </source>
</evidence>
<evidence type="ECO:0000313" key="2">
    <source>
        <dbReference type="Proteomes" id="UP000249818"/>
    </source>
</evidence>
<organism evidence="1 2">
    <name type="scientific">Candidatus Bipolaricaulis anaerobius</name>
    <dbReference type="NCBI Taxonomy" id="2026885"/>
    <lineage>
        <taxon>Bacteria</taxon>
        <taxon>Candidatus Bipolaricaulota</taxon>
        <taxon>Candidatus Bipolaricaulia</taxon>
        <taxon>Candidatus Bipolaricaulales</taxon>
        <taxon>Candidatus Bipolaricaulaceae</taxon>
        <taxon>Candidatus Bipolaricaulis</taxon>
    </lineage>
</organism>
<reference evidence="2" key="1">
    <citation type="submission" date="2018-05" db="EMBL/GenBank/DDBJ databases">
        <authorList>
            <person name="Hao L."/>
        </authorList>
    </citation>
    <scope>NUCLEOTIDE SEQUENCE [LARGE SCALE GENOMIC DNA]</scope>
</reference>
<proteinExistence type="predicted"/>
<keyword evidence="2" id="KW-1185">Reference proteome</keyword>
<dbReference type="Pfam" id="PF04250">
    <property type="entry name" value="DUF429"/>
    <property type="match status" value="1"/>
</dbReference>
<name>A0A2X3KIV1_9BACT</name>
<dbReference type="AlphaFoldDB" id="A0A2X3KIV1"/>
<gene>
    <name evidence="1" type="ORF">BARAN1_0507</name>
</gene>
<dbReference type="EMBL" id="LS483254">
    <property type="protein sequence ID" value="SQD92531.1"/>
    <property type="molecule type" value="Genomic_DNA"/>
</dbReference>
<sequence length="249" mass="27462">MRFVGVDLAWSPRNTSGAVVLDWDGTTGRPRVWESALGGDAEVLSFIAQGVGEESALVAIDAPLVVPNEGGTRPCDRALSQRYRQGEAGAYPANRARLGPEVRGEILVTRLGGLGFAHTPKVRRQASTRQVVEVYPHPGMVELFGLEKTLKYKARRDRPSAVQWEELERLKGLLASLARGEPAMEADRLLNGITVRGLRGRELKRVEDLFDALFCAHIALHLWYWGETGYRCFGDLNTGYILVPIQPAT</sequence>
<protein>
    <submittedName>
        <fullName evidence="1">RelA/SpoT domain protein</fullName>
    </submittedName>
</protein>